<protein>
    <submittedName>
        <fullName evidence="1">Putative secreted protein</fullName>
    </submittedName>
</protein>
<sequence>MQLKLQNWIKFDTVVFYFMLSTWCWLMPESHSVTNRNKRQQQASNLSLSQFDRLCRIKEAMLKHNHHAHEGIFGRHNHLCLFHEH</sequence>
<reference evidence="1" key="1">
    <citation type="submission" date="2019-12" db="EMBL/GenBank/DDBJ databases">
        <title>An insight into the sialome of adult female Ixodes ricinus ticks feeding for 6 days.</title>
        <authorList>
            <person name="Perner J."/>
            <person name="Ribeiro J.M.C."/>
        </authorList>
    </citation>
    <scope>NUCLEOTIDE SEQUENCE</scope>
    <source>
        <strain evidence="1">Semi-engorged</strain>
        <tissue evidence="1">Salivary glands</tissue>
    </source>
</reference>
<organism evidence="1">
    <name type="scientific">Ixodes ricinus</name>
    <name type="common">Common tick</name>
    <name type="synonym">Acarus ricinus</name>
    <dbReference type="NCBI Taxonomy" id="34613"/>
    <lineage>
        <taxon>Eukaryota</taxon>
        <taxon>Metazoa</taxon>
        <taxon>Ecdysozoa</taxon>
        <taxon>Arthropoda</taxon>
        <taxon>Chelicerata</taxon>
        <taxon>Arachnida</taxon>
        <taxon>Acari</taxon>
        <taxon>Parasitiformes</taxon>
        <taxon>Ixodida</taxon>
        <taxon>Ixodoidea</taxon>
        <taxon>Ixodidae</taxon>
        <taxon>Ixodinae</taxon>
        <taxon>Ixodes</taxon>
    </lineage>
</organism>
<accession>A0A6B0U7V7</accession>
<name>A0A6B0U7V7_IXORI</name>
<dbReference type="AlphaFoldDB" id="A0A6B0U7V7"/>
<proteinExistence type="predicted"/>
<dbReference type="EMBL" id="GIFC01003154">
    <property type="protein sequence ID" value="MXU85237.1"/>
    <property type="molecule type" value="Transcribed_RNA"/>
</dbReference>
<evidence type="ECO:0000313" key="1">
    <source>
        <dbReference type="EMBL" id="MXU85237.1"/>
    </source>
</evidence>